<feature type="repeat" description="ANK" evidence="3">
    <location>
        <begin position="73"/>
        <end position="105"/>
    </location>
</feature>
<dbReference type="PROSITE" id="PS50297">
    <property type="entry name" value="ANK_REP_REGION"/>
    <property type="match status" value="3"/>
</dbReference>
<dbReference type="Pfam" id="PF12796">
    <property type="entry name" value="Ank_2"/>
    <property type="match status" value="1"/>
</dbReference>
<evidence type="ECO:0000313" key="5">
    <source>
        <dbReference type="EMBL" id="CAH0388345.1"/>
    </source>
</evidence>
<dbReference type="InterPro" id="IPR050663">
    <property type="entry name" value="Ankyrin-SOCS_Box"/>
</dbReference>
<gene>
    <name evidence="5" type="ORF">BEMITA_LOCUS7262</name>
</gene>
<keyword evidence="2 3" id="KW-0040">ANK repeat</keyword>
<dbReference type="AlphaFoldDB" id="A0A9P0A7R3"/>
<dbReference type="EMBL" id="OU963865">
    <property type="protein sequence ID" value="CAH0388345.1"/>
    <property type="molecule type" value="Genomic_DNA"/>
</dbReference>
<dbReference type="PANTHER" id="PTHR24193:SF128">
    <property type="entry name" value="GA-BINDING PROTEIN SUBUNIT BETA-1"/>
    <property type="match status" value="1"/>
</dbReference>
<dbReference type="KEGG" id="btab:109030140"/>
<dbReference type="PROSITE" id="PS50088">
    <property type="entry name" value="ANK_REPEAT"/>
    <property type="match status" value="3"/>
</dbReference>
<dbReference type="PANTHER" id="PTHR24193">
    <property type="entry name" value="ANKYRIN REPEAT PROTEIN"/>
    <property type="match status" value="1"/>
</dbReference>
<dbReference type="GO" id="GO:0000976">
    <property type="term" value="F:transcription cis-regulatory region binding"/>
    <property type="evidence" value="ECO:0007669"/>
    <property type="project" value="TreeGrafter"/>
</dbReference>
<name>A0A9P0A7R3_BEMTA</name>
<organism evidence="5 6">
    <name type="scientific">Bemisia tabaci</name>
    <name type="common">Sweetpotato whitefly</name>
    <name type="synonym">Aleurodes tabaci</name>
    <dbReference type="NCBI Taxonomy" id="7038"/>
    <lineage>
        <taxon>Eukaryota</taxon>
        <taxon>Metazoa</taxon>
        <taxon>Ecdysozoa</taxon>
        <taxon>Arthropoda</taxon>
        <taxon>Hexapoda</taxon>
        <taxon>Insecta</taxon>
        <taxon>Pterygota</taxon>
        <taxon>Neoptera</taxon>
        <taxon>Paraneoptera</taxon>
        <taxon>Hemiptera</taxon>
        <taxon>Sternorrhyncha</taxon>
        <taxon>Aleyrodoidea</taxon>
        <taxon>Aleyrodidae</taxon>
        <taxon>Aleyrodinae</taxon>
        <taxon>Bemisia</taxon>
    </lineage>
</organism>
<dbReference type="InterPro" id="IPR002110">
    <property type="entry name" value="Ankyrin_rpt"/>
</dbReference>
<sequence>MSSSEALEAGKLLLFAARDGDLAIVMEQYRKNSPFVNDWLGSNALHLACQNNHEKIVEYLLSAGISRDARTKTERTALHFAAFNGREDIVEMLLREGAKANCIDMLGMTPLHWACQNQHHQCVQILLEYGIDIHVVNKFGKTASQIAEEVCNQDILNLIVNHSTKELKQELKDSPKNAESDETSKDVEIKSSHSDEEDDEHSEHPRSAPVNRKQKRKSKPTDGPPAKRKVQEAAAEDDAIDKALPFFQDSGSLSPSEAERQARTLRILENHGIKMLPNDDSTVVASAVKNGQTVCLTEAGKMALKAVEIPALSPSSLLNNSGRAPESPATSPEVSLKKNQSQSKEIVHVNSLHLKNKNLEGKRIIKIRADQLRELKKNNKILLRSAPKSPGKFSDSEAELKEALNTFNVNEAENSCRIDESDFDEVVKQLSASQALVKLYRQQLISKEKEVQMYKQLLLQTNNQLKSLQQNLSRSV</sequence>
<evidence type="ECO:0000256" key="1">
    <source>
        <dbReference type="ARBA" id="ARBA00022737"/>
    </source>
</evidence>
<evidence type="ECO:0000256" key="3">
    <source>
        <dbReference type="PROSITE-ProRule" id="PRU00023"/>
    </source>
</evidence>
<accession>A0A9P0A7R3</accession>
<feature type="compositionally biased region" description="Polar residues" evidence="4">
    <location>
        <begin position="328"/>
        <end position="342"/>
    </location>
</feature>
<keyword evidence="6" id="KW-1185">Reference proteome</keyword>
<evidence type="ECO:0000256" key="2">
    <source>
        <dbReference type="ARBA" id="ARBA00023043"/>
    </source>
</evidence>
<dbReference type="InterPro" id="IPR036770">
    <property type="entry name" value="Ankyrin_rpt-contain_sf"/>
</dbReference>
<evidence type="ECO:0000313" key="6">
    <source>
        <dbReference type="Proteomes" id="UP001152759"/>
    </source>
</evidence>
<dbReference type="SUPFAM" id="SSF48403">
    <property type="entry name" value="Ankyrin repeat"/>
    <property type="match status" value="1"/>
</dbReference>
<feature type="region of interest" description="Disordered" evidence="4">
    <location>
        <begin position="169"/>
        <end position="236"/>
    </location>
</feature>
<feature type="repeat" description="ANK" evidence="3">
    <location>
        <begin position="40"/>
        <end position="72"/>
    </location>
</feature>
<protein>
    <submittedName>
        <fullName evidence="5">Uncharacterized protein</fullName>
    </submittedName>
</protein>
<feature type="region of interest" description="Disordered" evidence="4">
    <location>
        <begin position="314"/>
        <end position="342"/>
    </location>
</feature>
<dbReference type="Proteomes" id="UP001152759">
    <property type="component" value="Chromosome 4"/>
</dbReference>
<dbReference type="Pfam" id="PF00023">
    <property type="entry name" value="Ank"/>
    <property type="match status" value="1"/>
</dbReference>
<keyword evidence="1" id="KW-0677">Repeat</keyword>
<feature type="compositionally biased region" description="Basic and acidic residues" evidence="4">
    <location>
        <begin position="169"/>
        <end position="194"/>
    </location>
</feature>
<dbReference type="GO" id="GO:0005634">
    <property type="term" value="C:nucleus"/>
    <property type="evidence" value="ECO:0007669"/>
    <property type="project" value="TreeGrafter"/>
</dbReference>
<dbReference type="SMART" id="SM00248">
    <property type="entry name" value="ANK"/>
    <property type="match status" value="3"/>
</dbReference>
<proteinExistence type="predicted"/>
<feature type="repeat" description="ANK" evidence="3">
    <location>
        <begin position="106"/>
        <end position="138"/>
    </location>
</feature>
<reference evidence="5" key="1">
    <citation type="submission" date="2021-12" db="EMBL/GenBank/DDBJ databases">
        <authorList>
            <person name="King R."/>
        </authorList>
    </citation>
    <scope>NUCLEOTIDE SEQUENCE</scope>
</reference>
<dbReference type="Gene3D" id="1.25.40.20">
    <property type="entry name" value="Ankyrin repeat-containing domain"/>
    <property type="match status" value="1"/>
</dbReference>
<evidence type="ECO:0000256" key="4">
    <source>
        <dbReference type="SAM" id="MobiDB-lite"/>
    </source>
</evidence>
<dbReference type="GO" id="GO:0045944">
    <property type="term" value="P:positive regulation of transcription by RNA polymerase II"/>
    <property type="evidence" value="ECO:0007669"/>
    <property type="project" value="TreeGrafter"/>
</dbReference>